<feature type="coiled-coil region" evidence="1">
    <location>
        <begin position="103"/>
        <end position="172"/>
    </location>
</feature>
<comment type="caution">
    <text evidence="4">The sequence shown here is derived from an EMBL/GenBank/DDBJ whole genome shotgun (WGS) entry which is preliminary data.</text>
</comment>
<reference evidence="4" key="1">
    <citation type="submission" date="2022-03" db="EMBL/GenBank/DDBJ databases">
        <authorList>
            <person name="Lindestad O."/>
        </authorList>
    </citation>
    <scope>NUCLEOTIDE SEQUENCE</scope>
</reference>
<accession>A0A8S4QRR1</accession>
<gene>
    <name evidence="4" type="primary">jg20469</name>
    <name evidence="4" type="ORF">PAEG_LOCUS3443</name>
</gene>
<dbReference type="Pfam" id="PF25298">
    <property type="entry name" value="Baculo_FP_2nd"/>
    <property type="match status" value="1"/>
</dbReference>
<dbReference type="InterPro" id="IPR057251">
    <property type="entry name" value="FP_C"/>
</dbReference>
<keyword evidence="1" id="KW-0175">Coiled coil</keyword>
<dbReference type="AlphaFoldDB" id="A0A8S4QRR1"/>
<evidence type="ECO:0000313" key="5">
    <source>
        <dbReference type="Proteomes" id="UP000838756"/>
    </source>
</evidence>
<dbReference type="EMBL" id="CAKXAJ010011049">
    <property type="protein sequence ID" value="CAH2211733.1"/>
    <property type="molecule type" value="Genomic_DNA"/>
</dbReference>
<sequence length="325" mass="37658">MVSKCVNCKKSITKKLPGLECIKCGMLVHGKNECAGLTNKQLAALKAAENLEWTCNACANSPFRKSSFIVPSDDEEEEDPVDSDNGLSLDSKRFMSKITKEMEKILKKELEETNRSMQFLSDKVEECLDSIEVFKERIKEMENKNYDLTNRNKYLENRMSAVEQRLMDMEQDRLSKKVEISGIPEIETENIQEIITNTAEKLHLNRNDIETANWTRTGKLKIICLDMKTKDTKIKWLTAAKNISLTLGEIITCKDSKISTNKIYIREALTPFIKNLLWKAKQELKDRYRYIWCKNGRIYARKTDKSELLYIRSESDIMSIKKIPN</sequence>
<dbReference type="Pfam" id="PF03258">
    <property type="entry name" value="Baculo_FP"/>
    <property type="match status" value="1"/>
</dbReference>
<keyword evidence="5" id="KW-1185">Reference proteome</keyword>
<dbReference type="Proteomes" id="UP000838756">
    <property type="component" value="Unassembled WGS sequence"/>
</dbReference>
<evidence type="ECO:0000259" key="3">
    <source>
        <dbReference type="Pfam" id="PF25298"/>
    </source>
</evidence>
<name>A0A8S4QRR1_9NEOP</name>
<organism evidence="4 5">
    <name type="scientific">Pararge aegeria aegeria</name>
    <dbReference type="NCBI Taxonomy" id="348720"/>
    <lineage>
        <taxon>Eukaryota</taxon>
        <taxon>Metazoa</taxon>
        <taxon>Ecdysozoa</taxon>
        <taxon>Arthropoda</taxon>
        <taxon>Hexapoda</taxon>
        <taxon>Insecta</taxon>
        <taxon>Pterygota</taxon>
        <taxon>Neoptera</taxon>
        <taxon>Endopterygota</taxon>
        <taxon>Lepidoptera</taxon>
        <taxon>Glossata</taxon>
        <taxon>Ditrysia</taxon>
        <taxon>Papilionoidea</taxon>
        <taxon>Nymphalidae</taxon>
        <taxon>Satyrinae</taxon>
        <taxon>Satyrini</taxon>
        <taxon>Parargina</taxon>
        <taxon>Pararge</taxon>
    </lineage>
</organism>
<feature type="domain" description="FP protein C-terminal" evidence="3">
    <location>
        <begin position="270"/>
        <end position="321"/>
    </location>
</feature>
<protein>
    <submittedName>
        <fullName evidence="4">Jg20469 protein</fullName>
    </submittedName>
</protein>
<dbReference type="InterPro" id="IPR013083">
    <property type="entry name" value="Znf_RING/FYVE/PHD"/>
</dbReference>
<evidence type="ECO:0000256" key="1">
    <source>
        <dbReference type="SAM" id="Coils"/>
    </source>
</evidence>
<proteinExistence type="predicted"/>
<dbReference type="CDD" id="cd15489">
    <property type="entry name" value="PHD_SF"/>
    <property type="match status" value="1"/>
</dbReference>
<dbReference type="OrthoDB" id="6676313at2759"/>
<evidence type="ECO:0000259" key="2">
    <source>
        <dbReference type="Pfam" id="PF03258"/>
    </source>
</evidence>
<evidence type="ECO:0000313" key="4">
    <source>
        <dbReference type="EMBL" id="CAH2211733.1"/>
    </source>
</evidence>
<dbReference type="Gene3D" id="3.30.40.10">
    <property type="entry name" value="Zinc/RING finger domain, C3HC4 (zinc finger)"/>
    <property type="match status" value="1"/>
</dbReference>
<dbReference type="InterPro" id="IPR004941">
    <property type="entry name" value="FP_N"/>
</dbReference>
<feature type="domain" description="FP protein N-terminal" evidence="2">
    <location>
        <begin position="176"/>
        <end position="265"/>
    </location>
</feature>